<evidence type="ECO:0000256" key="1">
    <source>
        <dbReference type="SAM" id="Phobius"/>
    </source>
</evidence>
<dbReference type="Proteomes" id="UP000265614">
    <property type="component" value="Unassembled WGS sequence"/>
</dbReference>
<dbReference type="Gene3D" id="3.60.10.10">
    <property type="entry name" value="Endonuclease/exonuclease/phosphatase"/>
    <property type="match status" value="1"/>
</dbReference>
<keyword evidence="1" id="KW-1133">Transmembrane helix</keyword>
<evidence type="ECO:0000313" key="3">
    <source>
        <dbReference type="EMBL" id="RJK97806.1"/>
    </source>
</evidence>
<evidence type="ECO:0000259" key="2">
    <source>
        <dbReference type="Pfam" id="PF03372"/>
    </source>
</evidence>
<dbReference type="SUPFAM" id="SSF56219">
    <property type="entry name" value="DNase I-like"/>
    <property type="match status" value="1"/>
</dbReference>
<comment type="caution">
    <text evidence="3">The sequence shown here is derived from an EMBL/GenBank/DDBJ whole genome shotgun (WGS) entry which is preliminary data.</text>
</comment>
<dbReference type="Pfam" id="PF03372">
    <property type="entry name" value="Exo_endo_phos"/>
    <property type="match status" value="1"/>
</dbReference>
<dbReference type="EMBL" id="QZEZ01000001">
    <property type="protein sequence ID" value="RJK97806.1"/>
    <property type="molecule type" value="Genomic_DNA"/>
</dbReference>
<keyword evidence="1" id="KW-0812">Transmembrane</keyword>
<keyword evidence="1" id="KW-0472">Membrane</keyword>
<keyword evidence="3" id="KW-0255">Endonuclease</keyword>
<keyword evidence="3" id="KW-0269">Exonuclease</keyword>
<keyword evidence="3" id="KW-0540">Nuclease</keyword>
<feature type="domain" description="Endonuclease/exonuclease/phosphatase" evidence="2">
    <location>
        <begin position="91"/>
        <end position="299"/>
    </location>
</feature>
<dbReference type="GO" id="GO:0004519">
    <property type="term" value="F:endonuclease activity"/>
    <property type="evidence" value="ECO:0007669"/>
    <property type="project" value="UniProtKB-KW"/>
</dbReference>
<name>A0A3A3Z9P1_9ACTN</name>
<dbReference type="GO" id="GO:0004527">
    <property type="term" value="F:exonuclease activity"/>
    <property type="evidence" value="ECO:0007669"/>
    <property type="project" value="UniProtKB-KW"/>
</dbReference>
<accession>A0A3A3Z9P1</accession>
<protein>
    <submittedName>
        <fullName evidence="3">Endonuclease/exonuclease/phosphatase family protein</fullName>
    </submittedName>
</protein>
<reference evidence="3 4" key="1">
    <citation type="submission" date="2018-09" db="EMBL/GenBank/DDBJ databases">
        <title>YIM 75000 draft genome.</title>
        <authorList>
            <person name="Tang S."/>
            <person name="Feng Y."/>
        </authorList>
    </citation>
    <scope>NUCLEOTIDE SEQUENCE [LARGE SCALE GENOMIC DNA]</scope>
    <source>
        <strain evidence="3 4">YIM 75000</strain>
    </source>
</reference>
<dbReference type="AlphaFoldDB" id="A0A3A3Z9P1"/>
<gene>
    <name evidence="3" type="ORF">D5H78_02130</name>
</gene>
<keyword evidence="4" id="KW-1185">Reference proteome</keyword>
<feature type="transmembrane region" description="Helical" evidence="1">
    <location>
        <begin position="56"/>
        <end position="73"/>
    </location>
</feature>
<proteinExistence type="predicted"/>
<dbReference type="InterPro" id="IPR005135">
    <property type="entry name" value="Endo/exonuclease/phosphatase"/>
</dbReference>
<keyword evidence="3" id="KW-0378">Hydrolase</keyword>
<dbReference type="InterPro" id="IPR036691">
    <property type="entry name" value="Endo/exonu/phosph_ase_sf"/>
</dbReference>
<sequence length="309" mass="31354">MLRGGLWAAVAAAALVSLLRLDGSAPLPQVVAFVPLLAPGLLLVLLAAGLLRARPLAAAAAALLLLQVAWAAPQVAPHPAPPRGAADLTVMTANVEVGRADPDAVVAAVRDHAVDVLVLVELTTGLADRLDAAGLARELPERVVEAREGAAGAAVYARTPLRPAGLVGGTTFPAPVAALELPGRAPLLVAAVHPVSPRPETEGAWRGDLRRLAAWSRGAGERVVVAGDLNATRDHGPFRALLGTGLVDAAEGGPGALVRPTWPADLGVPPLVRIDHVLVREGAAVPTGSRTVALPGTDHRAVVAGLAVR</sequence>
<organism evidence="3 4">
    <name type="scientific">Vallicoccus soli</name>
    <dbReference type="NCBI Taxonomy" id="2339232"/>
    <lineage>
        <taxon>Bacteria</taxon>
        <taxon>Bacillati</taxon>
        <taxon>Actinomycetota</taxon>
        <taxon>Actinomycetes</taxon>
        <taxon>Motilibacterales</taxon>
        <taxon>Vallicoccaceae</taxon>
        <taxon>Vallicoccus</taxon>
    </lineage>
</organism>
<dbReference type="RefSeq" id="WP_119948732.1">
    <property type="nucleotide sequence ID" value="NZ_QZEZ01000001.1"/>
</dbReference>
<dbReference type="OrthoDB" id="2340043at2"/>
<feature type="transmembrane region" description="Helical" evidence="1">
    <location>
        <begin position="30"/>
        <end position="51"/>
    </location>
</feature>
<evidence type="ECO:0000313" key="4">
    <source>
        <dbReference type="Proteomes" id="UP000265614"/>
    </source>
</evidence>